<organism evidence="14 15">
    <name type="scientific">Xylaria arbuscula</name>
    <dbReference type="NCBI Taxonomy" id="114810"/>
    <lineage>
        <taxon>Eukaryota</taxon>
        <taxon>Fungi</taxon>
        <taxon>Dikarya</taxon>
        <taxon>Ascomycota</taxon>
        <taxon>Pezizomycotina</taxon>
        <taxon>Sordariomycetes</taxon>
        <taxon>Xylariomycetidae</taxon>
        <taxon>Xylariales</taxon>
        <taxon>Xylariaceae</taxon>
        <taxon>Xylaria</taxon>
    </lineage>
</organism>
<keyword evidence="6" id="KW-1015">Disulfide bond</keyword>
<evidence type="ECO:0000313" key="14">
    <source>
        <dbReference type="EMBL" id="KAJ3556056.1"/>
    </source>
</evidence>
<evidence type="ECO:0000256" key="5">
    <source>
        <dbReference type="ARBA" id="ARBA00023001"/>
    </source>
</evidence>
<comment type="catalytic activity">
    <reaction evidence="10">
        <text>[(1-&gt;4)-beta-D-glucosyl]n+m + reduced acceptor + O2 = 4-dehydro-beta-D-glucosyl-[(1-&gt;4)-beta-D-glucosyl]n-1 + [(1-&gt;4)-beta-D-glucosyl]m + acceptor + H2O.</text>
        <dbReference type="EC" id="1.14.99.56"/>
    </reaction>
</comment>
<keyword evidence="8" id="KW-0624">Polysaccharide degradation</keyword>
<evidence type="ECO:0000256" key="3">
    <source>
        <dbReference type="ARBA" id="ARBA00022525"/>
    </source>
</evidence>
<dbReference type="EMBL" id="JANPWZ010002794">
    <property type="protein sequence ID" value="KAJ3556056.1"/>
    <property type="molecule type" value="Genomic_DNA"/>
</dbReference>
<sequence>MNRPPRILRNYKPPVRSASVGAYISWGNGVMSFRELKGGAPPSIAVDITTPVAPSRIVYVLSLVVLAFVSYSSYLLVAYNFTMLFSLIFAPALVAAHGAVTSYIIGGTTYPGYQGFSPQPNAQIIQRQWPDYNPIMTSTDAKMTCNGGTSAPLSAKIEAGSNITAVWGQWTHQQGPVMVWMYPCESGFASCDGKQKKWFKIDQMGLYGTALNSNDWGTGVVYKTLKWSSKIPASLKPGQYLIRHELLALHQANTPQFYPECAQIEVTGSGTATAPANLLASIPAYAPQSDPGIMVDIYNGGRTSYTCPGPAVWTG</sequence>
<dbReference type="CDD" id="cd21175">
    <property type="entry name" value="LPMO_AA9"/>
    <property type="match status" value="1"/>
</dbReference>
<comment type="caution">
    <text evidence="14">The sequence shown here is derived from an EMBL/GenBank/DDBJ whole genome shotgun (WGS) entry which is preliminary data.</text>
</comment>
<keyword evidence="12" id="KW-0472">Membrane</keyword>
<dbReference type="PANTHER" id="PTHR33353:SF19">
    <property type="entry name" value="GLYCOSYLHYDROLASE FAMILY 61-8 PROTEIN"/>
    <property type="match status" value="1"/>
</dbReference>
<dbReference type="Pfam" id="PF03443">
    <property type="entry name" value="AA9"/>
    <property type="match status" value="1"/>
</dbReference>
<name>A0A9W8TH01_9PEZI</name>
<keyword evidence="7" id="KW-0119">Carbohydrate metabolism</keyword>
<protein>
    <recommendedName>
        <fullName evidence="11">lytic cellulose monooxygenase (C4-dehydrogenating)</fullName>
        <ecNumber evidence="11">1.14.99.56</ecNumber>
    </recommendedName>
</protein>
<dbReference type="InterPro" id="IPR005103">
    <property type="entry name" value="AA9_LPMO"/>
</dbReference>
<dbReference type="InterPro" id="IPR049892">
    <property type="entry name" value="AA9"/>
</dbReference>
<dbReference type="Proteomes" id="UP001148614">
    <property type="component" value="Unassembled WGS sequence"/>
</dbReference>
<keyword evidence="3" id="KW-0964">Secreted</keyword>
<dbReference type="GO" id="GO:0030245">
    <property type="term" value="P:cellulose catabolic process"/>
    <property type="evidence" value="ECO:0007669"/>
    <property type="project" value="UniProtKB-KW"/>
</dbReference>
<evidence type="ECO:0000256" key="4">
    <source>
        <dbReference type="ARBA" id="ARBA00022729"/>
    </source>
</evidence>
<keyword evidence="5" id="KW-0136">Cellulose degradation</keyword>
<evidence type="ECO:0000256" key="10">
    <source>
        <dbReference type="ARBA" id="ARBA00045077"/>
    </source>
</evidence>
<evidence type="ECO:0000256" key="9">
    <source>
        <dbReference type="ARBA" id="ARBA00044502"/>
    </source>
</evidence>
<keyword evidence="4" id="KW-0732">Signal</keyword>
<proteinExistence type="inferred from homology"/>
<dbReference type="GO" id="GO:0005576">
    <property type="term" value="C:extracellular region"/>
    <property type="evidence" value="ECO:0007669"/>
    <property type="project" value="UniProtKB-SubCell"/>
</dbReference>
<accession>A0A9W8TH01</accession>
<evidence type="ECO:0000256" key="8">
    <source>
        <dbReference type="ARBA" id="ARBA00023326"/>
    </source>
</evidence>
<evidence type="ECO:0000256" key="1">
    <source>
        <dbReference type="ARBA" id="ARBA00001973"/>
    </source>
</evidence>
<dbReference type="PANTHER" id="PTHR33353">
    <property type="entry name" value="PUTATIVE (AFU_ORTHOLOGUE AFUA_1G12560)-RELATED"/>
    <property type="match status" value="1"/>
</dbReference>
<comment type="similarity">
    <text evidence="9">Belongs to the polysaccharide monooxygenase AA9 family.</text>
</comment>
<evidence type="ECO:0000256" key="12">
    <source>
        <dbReference type="SAM" id="Phobius"/>
    </source>
</evidence>
<evidence type="ECO:0000256" key="11">
    <source>
        <dbReference type="ARBA" id="ARBA00047174"/>
    </source>
</evidence>
<feature type="domain" description="Auxiliary Activity family 9 catalytic" evidence="13">
    <location>
        <begin position="97"/>
        <end position="305"/>
    </location>
</feature>
<comment type="subcellular location">
    <subcellularLocation>
        <location evidence="2">Secreted</location>
    </subcellularLocation>
</comment>
<evidence type="ECO:0000256" key="2">
    <source>
        <dbReference type="ARBA" id="ARBA00004613"/>
    </source>
</evidence>
<keyword evidence="12" id="KW-1133">Transmembrane helix</keyword>
<dbReference type="EC" id="1.14.99.56" evidence="11"/>
<keyword evidence="15" id="KW-1185">Reference proteome</keyword>
<evidence type="ECO:0000259" key="13">
    <source>
        <dbReference type="Pfam" id="PF03443"/>
    </source>
</evidence>
<dbReference type="VEuPathDB" id="FungiDB:F4678DRAFT_418851"/>
<evidence type="ECO:0000313" key="15">
    <source>
        <dbReference type="Proteomes" id="UP001148614"/>
    </source>
</evidence>
<reference evidence="14" key="1">
    <citation type="submission" date="2022-07" db="EMBL/GenBank/DDBJ databases">
        <title>Genome Sequence of Xylaria arbuscula.</title>
        <authorList>
            <person name="Buettner E."/>
        </authorList>
    </citation>
    <scope>NUCLEOTIDE SEQUENCE</scope>
    <source>
        <strain evidence="14">VT107</strain>
    </source>
</reference>
<keyword evidence="12" id="KW-0812">Transmembrane</keyword>
<feature type="transmembrane region" description="Helical" evidence="12">
    <location>
        <begin position="83"/>
        <end position="105"/>
    </location>
</feature>
<dbReference type="AlphaFoldDB" id="A0A9W8TH01"/>
<comment type="cofactor">
    <cofactor evidence="1">
        <name>Cu(2+)</name>
        <dbReference type="ChEBI" id="CHEBI:29036"/>
    </cofactor>
</comment>
<evidence type="ECO:0000256" key="7">
    <source>
        <dbReference type="ARBA" id="ARBA00023277"/>
    </source>
</evidence>
<gene>
    <name evidence="14" type="ORF">NPX13_g10219</name>
</gene>
<evidence type="ECO:0000256" key="6">
    <source>
        <dbReference type="ARBA" id="ARBA00023157"/>
    </source>
</evidence>
<dbReference type="Gene3D" id="2.70.50.70">
    <property type="match status" value="1"/>
</dbReference>
<feature type="transmembrane region" description="Helical" evidence="12">
    <location>
        <begin position="57"/>
        <end position="77"/>
    </location>
</feature>